<dbReference type="GO" id="GO:0051879">
    <property type="term" value="F:Hsp90 protein binding"/>
    <property type="evidence" value="ECO:0007669"/>
    <property type="project" value="TreeGrafter"/>
</dbReference>
<feature type="region of interest" description="Disordered" evidence="4">
    <location>
        <begin position="97"/>
        <end position="121"/>
    </location>
</feature>
<dbReference type="Pfam" id="PF25320">
    <property type="entry name" value="TELO2_ARM"/>
    <property type="match status" value="1"/>
</dbReference>
<evidence type="ECO:0000259" key="6">
    <source>
        <dbReference type="Pfam" id="PF25320"/>
    </source>
</evidence>
<comment type="subcellular location">
    <subcellularLocation>
        <location evidence="1">Cytoplasm</location>
    </subcellularLocation>
</comment>
<evidence type="ECO:0000313" key="8">
    <source>
        <dbReference type="Proteomes" id="UP000631114"/>
    </source>
</evidence>
<dbReference type="PANTHER" id="PTHR15830">
    <property type="entry name" value="TELOMERE LENGTH REGULATION PROTEIN TEL2 FAMILY MEMBER"/>
    <property type="match status" value="1"/>
</dbReference>
<dbReference type="AlphaFoldDB" id="A0A835IF89"/>
<dbReference type="InterPro" id="IPR051970">
    <property type="entry name" value="TEL2_Regulation"/>
</dbReference>
<evidence type="ECO:0000259" key="5">
    <source>
        <dbReference type="Pfam" id="PF10193"/>
    </source>
</evidence>
<comment type="similarity">
    <text evidence="2">Belongs to the TEL2 family.</text>
</comment>
<evidence type="ECO:0008006" key="9">
    <source>
        <dbReference type="Google" id="ProtNLM"/>
    </source>
</evidence>
<dbReference type="PANTHER" id="PTHR15830:SF10">
    <property type="entry name" value="TELOMERE LENGTH REGULATION PROTEIN TEL2 HOMOLOG"/>
    <property type="match status" value="1"/>
</dbReference>
<dbReference type="Gene3D" id="1.25.40.720">
    <property type="entry name" value="Telomere length regulation protein 2, C-terminal domain"/>
    <property type="match status" value="1"/>
</dbReference>
<feature type="domain" description="TELO2 ARM repeat" evidence="6">
    <location>
        <begin position="44"/>
        <end position="88"/>
    </location>
</feature>
<evidence type="ECO:0000256" key="3">
    <source>
        <dbReference type="ARBA" id="ARBA00022490"/>
    </source>
</evidence>
<dbReference type="Proteomes" id="UP000631114">
    <property type="component" value="Unassembled WGS sequence"/>
</dbReference>
<dbReference type="GO" id="GO:0005829">
    <property type="term" value="C:cytosol"/>
    <property type="evidence" value="ECO:0007669"/>
    <property type="project" value="TreeGrafter"/>
</dbReference>
<evidence type="ECO:0000256" key="4">
    <source>
        <dbReference type="SAM" id="MobiDB-lite"/>
    </source>
</evidence>
<keyword evidence="8" id="KW-1185">Reference proteome</keyword>
<organism evidence="7 8">
    <name type="scientific">Coptis chinensis</name>
    <dbReference type="NCBI Taxonomy" id="261450"/>
    <lineage>
        <taxon>Eukaryota</taxon>
        <taxon>Viridiplantae</taxon>
        <taxon>Streptophyta</taxon>
        <taxon>Embryophyta</taxon>
        <taxon>Tracheophyta</taxon>
        <taxon>Spermatophyta</taxon>
        <taxon>Magnoliopsida</taxon>
        <taxon>Ranunculales</taxon>
        <taxon>Ranunculaceae</taxon>
        <taxon>Coptidoideae</taxon>
        <taxon>Coptis</taxon>
    </lineage>
</organism>
<dbReference type="GO" id="GO:0042162">
    <property type="term" value="F:telomeric DNA binding"/>
    <property type="evidence" value="ECO:0007669"/>
    <property type="project" value="TreeGrafter"/>
</dbReference>
<dbReference type="Pfam" id="PF10193">
    <property type="entry name" value="Telomere_reg-2"/>
    <property type="match status" value="1"/>
</dbReference>
<feature type="region of interest" description="Disordered" evidence="4">
    <location>
        <begin position="159"/>
        <end position="188"/>
    </location>
</feature>
<gene>
    <name evidence="7" type="ORF">IFM89_023852</name>
</gene>
<proteinExistence type="inferred from homology"/>
<reference evidence="7 8" key="1">
    <citation type="submission" date="2020-10" db="EMBL/GenBank/DDBJ databases">
        <title>The Coptis chinensis genome and diversification of protoberbering-type alkaloids.</title>
        <authorList>
            <person name="Wang B."/>
            <person name="Shu S."/>
            <person name="Song C."/>
            <person name="Liu Y."/>
        </authorList>
    </citation>
    <scope>NUCLEOTIDE SEQUENCE [LARGE SCALE GENOMIC DNA]</scope>
    <source>
        <strain evidence="7">HL-2020</strain>
        <tissue evidence="7">Leaf</tissue>
    </source>
</reference>
<name>A0A835IF89_9MAGN</name>
<protein>
    <recommendedName>
        <fullName evidence="9">Telomere length regulation protein conserved domain-containing protein</fullName>
    </recommendedName>
</protein>
<evidence type="ECO:0000256" key="2">
    <source>
        <dbReference type="ARBA" id="ARBA00006133"/>
    </source>
</evidence>
<keyword evidence="3" id="KW-0963">Cytoplasm</keyword>
<evidence type="ECO:0000313" key="7">
    <source>
        <dbReference type="EMBL" id="KAF9615483.1"/>
    </source>
</evidence>
<feature type="compositionally biased region" description="Acidic residues" evidence="4">
    <location>
        <begin position="165"/>
        <end position="175"/>
    </location>
</feature>
<dbReference type="InterPro" id="IPR019337">
    <property type="entry name" value="Telomere_length_regulation_dom"/>
</dbReference>
<dbReference type="GO" id="GO:0051083">
    <property type="term" value="P:'de novo' cotranslational protein folding"/>
    <property type="evidence" value="ECO:0007669"/>
    <property type="project" value="TreeGrafter"/>
</dbReference>
<dbReference type="EMBL" id="JADFTS010000003">
    <property type="protein sequence ID" value="KAF9615483.1"/>
    <property type="molecule type" value="Genomic_DNA"/>
</dbReference>
<feature type="domain" description="Telomere length regulation protein conserved" evidence="5">
    <location>
        <begin position="230"/>
        <end position="282"/>
    </location>
</feature>
<dbReference type="OrthoDB" id="10545300at2759"/>
<evidence type="ECO:0000256" key="1">
    <source>
        <dbReference type="ARBA" id="ARBA00004496"/>
    </source>
</evidence>
<sequence length="291" mass="32453">MPTHKSNGLTKGEHNKGLLDRVQCMVEVWSKHEFVQRAPMEQQACRLESPIHLVRRMAGCVALVFSKVVDPNNPLYLDDSCTEETIDWEFGFTPDNGKSLATSPSRGKAKDKTETSPTSMSNEKVGYAAFDRMQVKNTNKNLSNFKLVDPFEIIDPATLNSEHVYDEDEDDDASETSEMSDSSLQPYDLSDDDTHLKKVCRQLVDLVGALRKPDDPDGVERALDVAENLEKKKLQKKKAKALIALLVTCPFESLGAFNKLLYSPNVDISQRSLYFETMTDAAAGALLMQDA</sequence>
<dbReference type="InterPro" id="IPR057348">
    <property type="entry name" value="TELO2_ARM"/>
</dbReference>
<dbReference type="InterPro" id="IPR038528">
    <property type="entry name" value="TEL2_C_sf"/>
</dbReference>
<accession>A0A835IF89</accession>
<comment type="caution">
    <text evidence="7">The sequence shown here is derived from an EMBL/GenBank/DDBJ whole genome shotgun (WGS) entry which is preliminary data.</text>
</comment>